<dbReference type="SUPFAM" id="SSF52172">
    <property type="entry name" value="CheY-like"/>
    <property type="match status" value="1"/>
</dbReference>
<dbReference type="PANTHER" id="PTHR45339">
    <property type="entry name" value="HYBRID SIGNAL TRANSDUCTION HISTIDINE KINASE J"/>
    <property type="match status" value="1"/>
</dbReference>
<dbReference type="InterPro" id="IPR004358">
    <property type="entry name" value="Sig_transdc_His_kin-like_C"/>
</dbReference>
<keyword evidence="9" id="KW-0418">Kinase</keyword>
<protein>
    <recommendedName>
        <fullName evidence="3">histidine kinase</fullName>
        <ecNumber evidence="3">2.7.13.3</ecNumber>
    </recommendedName>
</protein>
<feature type="domain" description="Response regulatory" evidence="19">
    <location>
        <begin position="494"/>
        <end position="608"/>
    </location>
</feature>
<dbReference type="Proteomes" id="UP000315750">
    <property type="component" value="Chromosome"/>
</dbReference>
<dbReference type="PROSITE" id="PS50109">
    <property type="entry name" value="HIS_KIN"/>
    <property type="match status" value="1"/>
</dbReference>
<evidence type="ECO:0000256" key="9">
    <source>
        <dbReference type="ARBA" id="ARBA00022777"/>
    </source>
</evidence>
<dbReference type="Pfam" id="PF02518">
    <property type="entry name" value="HATPase_c"/>
    <property type="match status" value="1"/>
</dbReference>
<sequence length="727" mass="79414">MKALIEFAQSKFTDLSPSVQLKLADQFKSIHIRTDRMFAVLMLLQWVGGIAMALIVSPHTWIGAKSELHPHVAMAVFGGFVLASMPIALAIFHPGRTTTRMVIACSQVMFSSLLIHLSGGRIETHFHIFGSLAFLAAYRDVRVLAPATLIVAVDHLIRGVWWPESVFGIATASEWRWLEHAAWVVFEDIFLLIVILQSQREMVDLAQHTDRLEQGELQLKRAITAAEHANRTKSKFLANMSHEIRTPLNGILGFTEVLMRDRLSISDDESDEYLHTIRRSGQHLLALINDVLDISKIEADQLQVENIAYSPHQIISETISVLRVAATEKGIGLDYRWESTIPSTIETDPYRLKQLLLNLVGNAIKFTDQGSVVVVARIESAAENPELVVEVRDTGIGIAQEKLDAIFQPFVQADDTVTRKYGGTGLGLAISKRIAEALGGSLTAQSIVGQGSTFIVRVATGDLTSVGDYAPAVHLPGGDIRQQITPSCDLNGLSVLVVDDGDTNRKLIRLLLERNGAKVRQAENGQVAIDMAIQTSFDVILMDMQMPVLDGYSATSRLRDAGFQGPIIALTAHAMKGDREKCERAGCTGYLSKPIDADELYQAICIAITDGKCTAETPSSSAAVPQITGEPIRSLLPTSDAEIREIVSEFLDTFDSKSVAMQQAWESGDLEALAQLAHWLKGAAGTVGFGCFTNPAAELELNARDGEVANISAPLQEIKELKQRLVL</sequence>
<comment type="catalytic activity">
    <reaction evidence="1">
        <text>ATP + protein L-histidine = ADP + protein N-phospho-L-histidine.</text>
        <dbReference type="EC" id="2.7.13.3"/>
    </reaction>
</comment>
<dbReference type="SUPFAM" id="SSF55874">
    <property type="entry name" value="ATPase domain of HSP90 chaperone/DNA topoisomerase II/histidine kinase"/>
    <property type="match status" value="1"/>
</dbReference>
<keyword evidence="8" id="KW-0547">Nucleotide-binding</keyword>
<dbReference type="CDD" id="cd00082">
    <property type="entry name" value="HisKA"/>
    <property type="match status" value="1"/>
</dbReference>
<reference evidence="21 22" key="1">
    <citation type="submission" date="2019-02" db="EMBL/GenBank/DDBJ databases">
        <title>Deep-cultivation of Planctomycetes and their phenomic and genomic characterization uncovers novel biology.</title>
        <authorList>
            <person name="Wiegand S."/>
            <person name="Jogler M."/>
            <person name="Boedeker C."/>
            <person name="Pinto D."/>
            <person name="Vollmers J."/>
            <person name="Rivas-Marin E."/>
            <person name="Kohn T."/>
            <person name="Peeters S.H."/>
            <person name="Heuer A."/>
            <person name="Rast P."/>
            <person name="Oberbeckmann S."/>
            <person name="Bunk B."/>
            <person name="Jeske O."/>
            <person name="Meyerdierks A."/>
            <person name="Storesund J.E."/>
            <person name="Kallscheuer N."/>
            <person name="Luecker S."/>
            <person name="Lage O.M."/>
            <person name="Pohl T."/>
            <person name="Merkel B.J."/>
            <person name="Hornburger P."/>
            <person name="Mueller R.-W."/>
            <person name="Bruemmer F."/>
            <person name="Labrenz M."/>
            <person name="Spormann A.M."/>
            <person name="Op den Camp H."/>
            <person name="Overmann J."/>
            <person name="Amann R."/>
            <person name="Jetten M.S.M."/>
            <person name="Mascher T."/>
            <person name="Medema M.H."/>
            <person name="Devos D.P."/>
            <person name="Kaster A.-K."/>
            <person name="Ovreas L."/>
            <person name="Rohde M."/>
            <person name="Galperin M.Y."/>
            <person name="Jogler C."/>
        </authorList>
    </citation>
    <scope>NUCLEOTIDE SEQUENCE [LARGE SCALE GENOMIC DNA]</scope>
    <source>
        <strain evidence="21 22">Pan181</strain>
    </source>
</reference>
<evidence type="ECO:0000313" key="21">
    <source>
        <dbReference type="EMBL" id="QDU58756.1"/>
    </source>
</evidence>
<dbReference type="Gene3D" id="1.20.120.160">
    <property type="entry name" value="HPT domain"/>
    <property type="match status" value="1"/>
</dbReference>
<dbReference type="PRINTS" id="PR00344">
    <property type="entry name" value="BCTRLSENSOR"/>
</dbReference>
<evidence type="ECO:0000256" key="7">
    <source>
        <dbReference type="ARBA" id="ARBA00022692"/>
    </source>
</evidence>
<evidence type="ECO:0000256" key="1">
    <source>
        <dbReference type="ARBA" id="ARBA00000085"/>
    </source>
</evidence>
<evidence type="ECO:0000313" key="22">
    <source>
        <dbReference type="Proteomes" id="UP000315750"/>
    </source>
</evidence>
<dbReference type="SUPFAM" id="SSF47384">
    <property type="entry name" value="Homodimeric domain of signal transducing histidine kinase"/>
    <property type="match status" value="1"/>
</dbReference>
<keyword evidence="11 17" id="KW-1133">Transmembrane helix</keyword>
<dbReference type="InterPro" id="IPR036890">
    <property type="entry name" value="HATPase_C_sf"/>
</dbReference>
<dbReference type="InterPro" id="IPR036641">
    <property type="entry name" value="HPT_dom_sf"/>
</dbReference>
<evidence type="ECO:0000256" key="15">
    <source>
        <dbReference type="PROSITE-ProRule" id="PRU00110"/>
    </source>
</evidence>
<keyword evidence="7 17" id="KW-0812">Transmembrane</keyword>
<evidence type="ECO:0000256" key="10">
    <source>
        <dbReference type="ARBA" id="ARBA00022840"/>
    </source>
</evidence>
<dbReference type="AlphaFoldDB" id="A0A518AVK8"/>
<feature type="transmembrane region" description="Helical" evidence="17">
    <location>
        <begin position="37"/>
        <end position="56"/>
    </location>
</feature>
<dbReference type="SMART" id="SM00448">
    <property type="entry name" value="REC"/>
    <property type="match status" value="1"/>
</dbReference>
<evidence type="ECO:0000256" key="4">
    <source>
        <dbReference type="ARBA" id="ARBA00022475"/>
    </source>
</evidence>
<keyword evidence="14" id="KW-0131">Cell cycle</keyword>
<dbReference type="Pfam" id="PF00072">
    <property type="entry name" value="Response_reg"/>
    <property type="match status" value="1"/>
</dbReference>
<dbReference type="InterPro" id="IPR008207">
    <property type="entry name" value="Sig_transdc_His_kin_Hpt_dom"/>
</dbReference>
<dbReference type="SMART" id="SM00388">
    <property type="entry name" value="HisKA"/>
    <property type="match status" value="1"/>
</dbReference>
<evidence type="ECO:0000256" key="5">
    <source>
        <dbReference type="ARBA" id="ARBA00022553"/>
    </source>
</evidence>
<evidence type="ECO:0000256" key="3">
    <source>
        <dbReference type="ARBA" id="ARBA00012438"/>
    </source>
</evidence>
<keyword evidence="4" id="KW-1003">Cell membrane</keyword>
<evidence type="ECO:0000256" key="11">
    <source>
        <dbReference type="ARBA" id="ARBA00022989"/>
    </source>
</evidence>
<proteinExistence type="predicted"/>
<dbReference type="Gene3D" id="1.10.287.130">
    <property type="match status" value="1"/>
</dbReference>
<feature type="transmembrane region" description="Helical" evidence="17">
    <location>
        <begin position="68"/>
        <end position="89"/>
    </location>
</feature>
<dbReference type="CDD" id="cd16922">
    <property type="entry name" value="HATPase_EvgS-ArcB-TorS-like"/>
    <property type="match status" value="1"/>
</dbReference>
<organism evidence="21 22">
    <name type="scientific">Aeoliella mucimassa</name>
    <dbReference type="NCBI Taxonomy" id="2527972"/>
    <lineage>
        <taxon>Bacteria</taxon>
        <taxon>Pseudomonadati</taxon>
        <taxon>Planctomycetota</taxon>
        <taxon>Planctomycetia</taxon>
        <taxon>Pirellulales</taxon>
        <taxon>Lacipirellulaceae</taxon>
        <taxon>Aeoliella</taxon>
    </lineage>
</organism>
<feature type="domain" description="Histidine kinase" evidence="18">
    <location>
        <begin position="239"/>
        <end position="462"/>
    </location>
</feature>
<dbReference type="KEGG" id="amuc:Pan181_49960"/>
<evidence type="ECO:0000256" key="16">
    <source>
        <dbReference type="PROSITE-ProRule" id="PRU00169"/>
    </source>
</evidence>
<dbReference type="GO" id="GO:0005524">
    <property type="term" value="F:ATP binding"/>
    <property type="evidence" value="ECO:0007669"/>
    <property type="project" value="UniProtKB-KW"/>
</dbReference>
<evidence type="ECO:0000256" key="14">
    <source>
        <dbReference type="ARBA" id="ARBA00023306"/>
    </source>
</evidence>
<feature type="transmembrane region" description="Helical" evidence="17">
    <location>
        <begin position="101"/>
        <end position="119"/>
    </location>
</feature>
<dbReference type="Pfam" id="PF00512">
    <property type="entry name" value="HisKA"/>
    <property type="match status" value="1"/>
</dbReference>
<feature type="modified residue" description="4-aspartylphosphate" evidence="16">
    <location>
        <position position="543"/>
    </location>
</feature>
<keyword evidence="10" id="KW-0067">ATP-binding</keyword>
<name>A0A518AVK8_9BACT</name>
<keyword evidence="22" id="KW-1185">Reference proteome</keyword>
<dbReference type="InterPro" id="IPR036097">
    <property type="entry name" value="HisK_dim/P_sf"/>
</dbReference>
<evidence type="ECO:0000256" key="8">
    <source>
        <dbReference type="ARBA" id="ARBA00022741"/>
    </source>
</evidence>
<evidence type="ECO:0000256" key="13">
    <source>
        <dbReference type="ARBA" id="ARBA00023136"/>
    </source>
</evidence>
<dbReference type="PROSITE" id="PS50110">
    <property type="entry name" value="RESPONSE_REGULATORY"/>
    <property type="match status" value="1"/>
</dbReference>
<evidence type="ECO:0000259" key="18">
    <source>
        <dbReference type="PROSITE" id="PS50109"/>
    </source>
</evidence>
<dbReference type="GO" id="GO:0005886">
    <property type="term" value="C:plasma membrane"/>
    <property type="evidence" value="ECO:0007669"/>
    <property type="project" value="UniProtKB-SubCell"/>
</dbReference>
<dbReference type="GO" id="GO:0000155">
    <property type="term" value="F:phosphorelay sensor kinase activity"/>
    <property type="evidence" value="ECO:0007669"/>
    <property type="project" value="InterPro"/>
</dbReference>
<dbReference type="EMBL" id="CP036278">
    <property type="protein sequence ID" value="QDU58756.1"/>
    <property type="molecule type" value="Genomic_DNA"/>
</dbReference>
<keyword evidence="6 21" id="KW-0808">Transferase</keyword>
<accession>A0A518AVK8</accession>
<evidence type="ECO:0000259" key="19">
    <source>
        <dbReference type="PROSITE" id="PS50110"/>
    </source>
</evidence>
<dbReference type="Gene3D" id="3.40.50.2300">
    <property type="match status" value="1"/>
</dbReference>
<dbReference type="CDD" id="cd00088">
    <property type="entry name" value="HPT"/>
    <property type="match status" value="1"/>
</dbReference>
<keyword evidence="5 16" id="KW-0597">Phosphoprotein</keyword>
<dbReference type="PROSITE" id="PS50894">
    <property type="entry name" value="HPT"/>
    <property type="match status" value="1"/>
</dbReference>
<dbReference type="InterPro" id="IPR003661">
    <property type="entry name" value="HisK_dim/P_dom"/>
</dbReference>
<dbReference type="Gene3D" id="3.30.565.10">
    <property type="entry name" value="Histidine kinase-like ATPase, C-terminal domain"/>
    <property type="match status" value="1"/>
</dbReference>
<feature type="modified residue" description="Phosphohistidine" evidence="15">
    <location>
        <position position="678"/>
    </location>
</feature>
<comment type="subcellular location">
    <subcellularLocation>
        <location evidence="2">Cell membrane</location>
        <topology evidence="2">Multi-pass membrane protein</topology>
    </subcellularLocation>
</comment>
<dbReference type="InterPro" id="IPR001789">
    <property type="entry name" value="Sig_transdc_resp-reg_receiver"/>
</dbReference>
<dbReference type="FunFam" id="3.30.565.10:FF:000010">
    <property type="entry name" value="Sensor histidine kinase RcsC"/>
    <property type="match status" value="1"/>
</dbReference>
<dbReference type="SUPFAM" id="SSF47226">
    <property type="entry name" value="Histidine-containing phosphotransfer domain, HPT domain"/>
    <property type="match status" value="1"/>
</dbReference>
<keyword evidence="12" id="KW-0902">Two-component regulatory system</keyword>
<dbReference type="InterPro" id="IPR011006">
    <property type="entry name" value="CheY-like_superfamily"/>
</dbReference>
<evidence type="ECO:0000259" key="20">
    <source>
        <dbReference type="PROSITE" id="PS50894"/>
    </source>
</evidence>
<dbReference type="InterPro" id="IPR005467">
    <property type="entry name" value="His_kinase_dom"/>
</dbReference>
<gene>
    <name evidence="21" type="primary">rpfC</name>
    <name evidence="21" type="ORF">Pan181_49960</name>
</gene>
<dbReference type="OrthoDB" id="9762493at2"/>
<dbReference type="InterPro" id="IPR003594">
    <property type="entry name" value="HATPase_dom"/>
</dbReference>
<evidence type="ECO:0000256" key="6">
    <source>
        <dbReference type="ARBA" id="ARBA00022679"/>
    </source>
</evidence>
<dbReference type="Pfam" id="PF01627">
    <property type="entry name" value="Hpt"/>
    <property type="match status" value="1"/>
</dbReference>
<dbReference type="CDD" id="cd17546">
    <property type="entry name" value="REC_hyHK_CKI1_RcsC-like"/>
    <property type="match status" value="1"/>
</dbReference>
<dbReference type="FunFam" id="1.10.287.130:FF:000038">
    <property type="entry name" value="Sensory transduction histidine kinase"/>
    <property type="match status" value="1"/>
</dbReference>
<dbReference type="SMART" id="SM00387">
    <property type="entry name" value="HATPase_c"/>
    <property type="match status" value="1"/>
</dbReference>
<dbReference type="RefSeq" id="WP_145251173.1">
    <property type="nucleotide sequence ID" value="NZ_CP036278.1"/>
</dbReference>
<keyword evidence="13 17" id="KW-0472">Membrane</keyword>
<feature type="domain" description="HPt" evidence="20">
    <location>
        <begin position="639"/>
        <end position="727"/>
    </location>
</feature>
<evidence type="ECO:0000256" key="17">
    <source>
        <dbReference type="SAM" id="Phobius"/>
    </source>
</evidence>
<dbReference type="PANTHER" id="PTHR45339:SF1">
    <property type="entry name" value="HYBRID SIGNAL TRANSDUCTION HISTIDINE KINASE J"/>
    <property type="match status" value="1"/>
</dbReference>
<dbReference type="EC" id="2.7.13.3" evidence="3"/>
<evidence type="ECO:0000256" key="2">
    <source>
        <dbReference type="ARBA" id="ARBA00004651"/>
    </source>
</evidence>
<evidence type="ECO:0000256" key="12">
    <source>
        <dbReference type="ARBA" id="ARBA00023012"/>
    </source>
</evidence>